<dbReference type="PROSITE" id="PS50212">
    <property type="entry name" value="RASGEF_NTER"/>
    <property type="match status" value="1"/>
</dbReference>
<evidence type="ECO:0000259" key="1">
    <source>
        <dbReference type="PROSITE" id="PS50212"/>
    </source>
</evidence>
<evidence type="ECO:0000313" key="3">
    <source>
        <dbReference type="Proteomes" id="UP000380217"/>
    </source>
</evidence>
<feature type="domain" description="N-terminal Ras-GEF" evidence="1">
    <location>
        <begin position="1"/>
        <end position="59"/>
    </location>
</feature>
<gene>
    <name evidence="2" type="ORF">SSSS39_00121</name>
</gene>
<accession>A0A564TQW9</accession>
<dbReference type="RefSeq" id="WP_154864921.1">
    <property type="nucleotide sequence ID" value="NZ_CABHNJ010000033.1"/>
</dbReference>
<dbReference type="AlphaFoldDB" id="A0A564TQW9"/>
<evidence type="ECO:0000313" key="2">
    <source>
        <dbReference type="EMBL" id="VUX09612.1"/>
    </source>
</evidence>
<protein>
    <recommendedName>
        <fullName evidence="1">N-terminal Ras-GEF domain-containing protein</fullName>
    </recommendedName>
</protein>
<dbReference type="EMBL" id="CABHNJ010000033">
    <property type="protein sequence ID" value="VUX09612.1"/>
    <property type="molecule type" value="Genomic_DNA"/>
</dbReference>
<sequence length="59" mass="7091">MALTQEQINQLVKEYKMAYDGEEVTEEKVLNDLQEYMKDFTDYEDFDEVPFEELIDFIG</sequence>
<reference evidence="2 3" key="1">
    <citation type="submission" date="2019-07" db="EMBL/GenBank/DDBJ databases">
        <authorList>
            <person name="Hibberd C M."/>
            <person name="Gehrig L. J."/>
            <person name="Chang H.-W."/>
            <person name="Venkatesh S."/>
        </authorList>
    </citation>
    <scope>NUCLEOTIDE SEQUENCE [LARGE SCALE GENOMIC DNA]</scope>
    <source>
        <strain evidence="2">Streptococcus_salivarius_SS_Bg39</strain>
    </source>
</reference>
<organism evidence="2 3">
    <name type="scientific">Streptococcus vestibularis</name>
    <dbReference type="NCBI Taxonomy" id="1343"/>
    <lineage>
        <taxon>Bacteria</taxon>
        <taxon>Bacillati</taxon>
        <taxon>Bacillota</taxon>
        <taxon>Bacilli</taxon>
        <taxon>Lactobacillales</taxon>
        <taxon>Streptococcaceae</taxon>
        <taxon>Streptococcus</taxon>
    </lineage>
</organism>
<name>A0A564TQW9_STRVE</name>
<dbReference type="Proteomes" id="UP000380217">
    <property type="component" value="Unassembled WGS sequence"/>
</dbReference>
<dbReference type="InterPro" id="IPR000651">
    <property type="entry name" value="Ras-like_Gua-exchang_fac_N"/>
</dbReference>
<proteinExistence type="predicted"/>